<reference evidence="2 3" key="1">
    <citation type="submission" date="2010-08" db="EMBL/GenBank/DDBJ databases">
        <authorList>
            <person name="Muzny D."/>
            <person name="Qin X."/>
            <person name="Deng J."/>
            <person name="Jiang H."/>
            <person name="Liu Y."/>
            <person name="Qu J."/>
            <person name="Song X.-Z."/>
            <person name="Zhang L."/>
            <person name="Thornton R."/>
            <person name="Coyle M."/>
            <person name="Francisco L."/>
            <person name="Jackson L."/>
            <person name="Javaid M."/>
            <person name="Korchina V."/>
            <person name="Kovar C."/>
            <person name="Mata R."/>
            <person name="Mathew T."/>
            <person name="Ngo R."/>
            <person name="Nguyen L."/>
            <person name="Nguyen N."/>
            <person name="Okwuonu G."/>
            <person name="Ongeri F."/>
            <person name="Pham C."/>
            <person name="Simmons D."/>
            <person name="Wilczek-Boney K."/>
            <person name="Hale W."/>
            <person name="Jakkamsetti A."/>
            <person name="Pham P."/>
            <person name="Ruth R."/>
            <person name="San Lucas F."/>
            <person name="Warren J."/>
            <person name="Zhang J."/>
            <person name="Zhao Z."/>
            <person name="Zhou C."/>
            <person name="Zhu D."/>
            <person name="Lee S."/>
            <person name="Bess C."/>
            <person name="Blankenburg K."/>
            <person name="Forbes L."/>
            <person name="Fu Q."/>
            <person name="Gubbala S."/>
            <person name="Hirani K."/>
            <person name="Jayaseelan J.C."/>
            <person name="Lara F."/>
            <person name="Munidasa M."/>
            <person name="Palculict T."/>
            <person name="Patil S."/>
            <person name="Pu L.-L."/>
            <person name="Saada N."/>
            <person name="Tang L."/>
            <person name="Weissenberger G."/>
            <person name="Zhu Y."/>
            <person name="Hemphill L."/>
            <person name="Shang Y."/>
            <person name="Youmans B."/>
            <person name="Ayvaz T."/>
            <person name="Ross M."/>
            <person name="Santibanez J."/>
            <person name="Aqrawi P."/>
            <person name="Gross S."/>
            <person name="Joshi V."/>
            <person name="Fowler G."/>
            <person name="Nazareth L."/>
            <person name="Reid J."/>
            <person name="Worley K."/>
            <person name="Petrosino J."/>
            <person name="Highlander S."/>
            <person name="Gibbs R."/>
        </authorList>
    </citation>
    <scope>NUCLEOTIDE SEQUENCE [LARGE SCALE GENOMIC DNA]</scope>
    <source>
        <strain evidence="2 3">ATCC 27679</strain>
    </source>
</reference>
<feature type="transmembrane region" description="Helical" evidence="1">
    <location>
        <begin position="99"/>
        <end position="118"/>
    </location>
</feature>
<dbReference type="Proteomes" id="UP000003323">
    <property type="component" value="Unassembled WGS sequence"/>
</dbReference>
<keyword evidence="1" id="KW-1133">Transmembrane helix</keyword>
<evidence type="ECO:0000313" key="3">
    <source>
        <dbReference type="Proteomes" id="UP000003323"/>
    </source>
</evidence>
<evidence type="ECO:0000256" key="1">
    <source>
        <dbReference type="SAM" id="Phobius"/>
    </source>
</evidence>
<dbReference type="HOGENOM" id="CLU_2056789_0_0_11"/>
<dbReference type="AlphaFoldDB" id="E0QB03"/>
<protein>
    <submittedName>
        <fullName evidence="2">Uncharacterized protein</fullName>
    </submittedName>
</protein>
<evidence type="ECO:0000313" key="2">
    <source>
        <dbReference type="EMBL" id="EFM40331.1"/>
    </source>
</evidence>
<feature type="transmembrane region" description="Helical" evidence="1">
    <location>
        <begin position="67"/>
        <end position="87"/>
    </location>
</feature>
<accession>E0QB03</accession>
<gene>
    <name evidence="2" type="ORF">HMPREF0168_2311</name>
</gene>
<keyword evidence="1" id="KW-0472">Membrane</keyword>
<keyword evidence="1" id="KW-0812">Transmembrane</keyword>
<dbReference type="EMBL" id="AEEQ01000016">
    <property type="protein sequence ID" value="EFM40331.1"/>
    <property type="molecule type" value="Genomic_DNA"/>
</dbReference>
<name>E0QB03_9BIFI</name>
<organism evidence="2 3">
    <name type="scientific">Bifidobacterium dentium ATCC 27679</name>
    <dbReference type="NCBI Taxonomy" id="871562"/>
    <lineage>
        <taxon>Bacteria</taxon>
        <taxon>Bacillati</taxon>
        <taxon>Actinomycetota</taxon>
        <taxon>Actinomycetes</taxon>
        <taxon>Bifidobacteriales</taxon>
        <taxon>Bifidobacteriaceae</taxon>
        <taxon>Bifidobacterium</taxon>
    </lineage>
</organism>
<feature type="transmembrane region" description="Helical" evidence="1">
    <location>
        <begin position="39"/>
        <end position="55"/>
    </location>
</feature>
<sequence length="119" mass="12790">MDTIHQILSWAGMTGIILAVVISAYLAFVRHEHTSDISVRLNGILMALSTVLFVAGRLHGTSRSATVLWWTAIALVAVSIVLLVIAACRPSGNGSTTTLIRILFVLYIVAMAVLLFSLL</sequence>
<feature type="transmembrane region" description="Helical" evidence="1">
    <location>
        <begin position="7"/>
        <end position="27"/>
    </location>
</feature>
<comment type="caution">
    <text evidence="2">The sequence shown here is derived from an EMBL/GenBank/DDBJ whole genome shotgun (WGS) entry which is preliminary data.</text>
</comment>
<dbReference type="RefSeq" id="WP_003843299.1">
    <property type="nucleotide sequence ID" value="NZ_GL405226.1"/>
</dbReference>
<proteinExistence type="predicted"/>